<reference evidence="4" key="1">
    <citation type="submission" date="2017-03" db="EMBL/GenBank/DDBJ databases">
        <title>Phytopthora megakarya and P. palmivora, two closely related causual agents of cacao black pod achieved similar genome size and gene model numbers by different mechanisms.</title>
        <authorList>
            <person name="Ali S."/>
            <person name="Shao J."/>
            <person name="Larry D.J."/>
            <person name="Kronmiller B."/>
            <person name="Shen D."/>
            <person name="Strem M.D."/>
            <person name="Melnick R.L."/>
            <person name="Guiltinan M.J."/>
            <person name="Tyler B.M."/>
            <person name="Meinhardt L.W."/>
            <person name="Bailey B.A."/>
        </authorList>
    </citation>
    <scope>NUCLEOTIDE SEQUENCE [LARGE SCALE GENOMIC DNA]</scope>
    <source>
        <strain evidence="4">zdho120</strain>
    </source>
</reference>
<accession>A0A225VBX2</accession>
<keyword evidence="1" id="KW-0175">Coiled coil</keyword>
<evidence type="ECO:0000256" key="1">
    <source>
        <dbReference type="SAM" id="Coils"/>
    </source>
</evidence>
<protein>
    <submittedName>
        <fullName evidence="3">Uncharacterized protein</fullName>
    </submittedName>
</protein>
<sequence>MEQADRPPPDPPGSPVTPLSSPPSLLSPTPSEPNADFIQSATPAPVVDSVARRATGGRLSAALTSGVSIEVNASAGLDLKFAELGRLIVSMARQPPSGFDIPLDRRLDVTESELVVGLRNEVTRLTGALKDAENTIAEQVERGEGAEVFCVQASNQAIDLDAMLRKKLQYFGHMNKPAESESAASLHLLRVDRERFKTGIVGYTAQAKELNRRLKEVVSTPGEKYPIRLLAFEKEVASLKRANSILRQHSANHGLDTDSLVLASAGVSASDIDYKVVGAAKKKAAEKEAARKDARKVAAAEKAASEKIAAEKAARSEVARQAAKRAAAAQKAAAEKVAAEEAARVEAAVKATFWDKGFRGQSQSKPPFPASLRQKLPDEPCTSDLGEYDDNVKISVRDVSLGLDVRMWRQFQGASTNKTKKTDLGLGLYERRHWVQGAAVKNYQRRLAKEIPDIGGEDGVHSAGSSFDAGLPSLSDLPSDLAHAPFDVLVDTAADIGLATIGTDALGSSDAVEL</sequence>
<dbReference type="AlphaFoldDB" id="A0A225VBX2"/>
<gene>
    <name evidence="3" type="ORF">PHMEG_00026071</name>
</gene>
<evidence type="ECO:0000313" key="4">
    <source>
        <dbReference type="Proteomes" id="UP000198211"/>
    </source>
</evidence>
<dbReference type="EMBL" id="NBNE01006207">
    <property type="protein sequence ID" value="OWZ02378.1"/>
    <property type="molecule type" value="Genomic_DNA"/>
</dbReference>
<comment type="caution">
    <text evidence="3">The sequence shown here is derived from an EMBL/GenBank/DDBJ whole genome shotgun (WGS) entry which is preliminary data.</text>
</comment>
<evidence type="ECO:0000256" key="2">
    <source>
        <dbReference type="SAM" id="MobiDB-lite"/>
    </source>
</evidence>
<feature type="compositionally biased region" description="Low complexity" evidence="2">
    <location>
        <begin position="16"/>
        <end position="33"/>
    </location>
</feature>
<name>A0A225VBX2_9STRA</name>
<organism evidence="3 4">
    <name type="scientific">Phytophthora megakarya</name>
    <dbReference type="NCBI Taxonomy" id="4795"/>
    <lineage>
        <taxon>Eukaryota</taxon>
        <taxon>Sar</taxon>
        <taxon>Stramenopiles</taxon>
        <taxon>Oomycota</taxon>
        <taxon>Peronosporomycetes</taxon>
        <taxon>Peronosporales</taxon>
        <taxon>Peronosporaceae</taxon>
        <taxon>Phytophthora</taxon>
    </lineage>
</organism>
<feature type="region of interest" description="Disordered" evidence="2">
    <location>
        <begin position="1"/>
        <end position="38"/>
    </location>
</feature>
<keyword evidence="4" id="KW-1185">Reference proteome</keyword>
<dbReference type="STRING" id="4795.A0A225VBX2"/>
<dbReference type="OrthoDB" id="129776at2759"/>
<proteinExistence type="predicted"/>
<evidence type="ECO:0000313" key="3">
    <source>
        <dbReference type="EMBL" id="OWZ02378.1"/>
    </source>
</evidence>
<dbReference type="Proteomes" id="UP000198211">
    <property type="component" value="Unassembled WGS sequence"/>
</dbReference>
<feature type="coiled-coil region" evidence="1">
    <location>
        <begin position="115"/>
        <end position="142"/>
    </location>
</feature>